<dbReference type="SUPFAM" id="SSF50494">
    <property type="entry name" value="Trypsin-like serine proteases"/>
    <property type="match status" value="1"/>
</dbReference>
<name>X1J1E5_9ZZZZ</name>
<feature type="non-terminal residue" evidence="1">
    <location>
        <position position="223"/>
    </location>
</feature>
<reference evidence="1" key="1">
    <citation type="journal article" date="2014" name="Front. Microbiol.">
        <title>High frequency of phylogenetically diverse reductive dehalogenase-homologous genes in deep subseafloor sedimentary metagenomes.</title>
        <authorList>
            <person name="Kawai M."/>
            <person name="Futagami T."/>
            <person name="Toyoda A."/>
            <person name="Takaki Y."/>
            <person name="Nishi S."/>
            <person name="Hori S."/>
            <person name="Arai W."/>
            <person name="Tsubouchi T."/>
            <person name="Morono Y."/>
            <person name="Uchiyama I."/>
            <person name="Ito T."/>
            <person name="Fujiyama A."/>
            <person name="Inagaki F."/>
            <person name="Takami H."/>
        </authorList>
    </citation>
    <scope>NUCLEOTIDE SEQUENCE</scope>
    <source>
        <strain evidence="1">Expedition CK06-06</strain>
    </source>
</reference>
<dbReference type="AlphaFoldDB" id="X1J1E5"/>
<dbReference type="InterPro" id="IPR009003">
    <property type="entry name" value="Peptidase_S1_PA"/>
</dbReference>
<comment type="caution">
    <text evidence="1">The sequence shown here is derived from an EMBL/GenBank/DDBJ whole genome shotgun (WGS) entry which is preliminary data.</text>
</comment>
<proteinExistence type="predicted"/>
<gene>
    <name evidence="1" type="ORF">S03H2_42203</name>
</gene>
<dbReference type="InterPro" id="IPR043504">
    <property type="entry name" value="Peptidase_S1_PA_chymotrypsin"/>
</dbReference>
<evidence type="ECO:0000313" key="1">
    <source>
        <dbReference type="EMBL" id="GAH75340.1"/>
    </source>
</evidence>
<sequence length="223" mass="25506">MANKKTDLEQLKGILEQFDPNTIQQALEGAPCRKSLKDFDEPGPEVQVGSEGHVTLDEIAYLERVIHEFNLLPVHFLEEGAVVQRAVARVIRDGTTPWGWGTGFLVSPSLFLTNNHVIPTEAFARIVSMQFNYQLDYMGNPQTAEVYTTDPDDVFYTNAPLDFTLVRLNKRCRRVWRSRMARETEEDVYELQPVGPQPLPVIRDWTILPQRVCVDAGERWGYL</sequence>
<protein>
    <recommendedName>
        <fullName evidence="2">Serine protease</fullName>
    </recommendedName>
</protein>
<dbReference type="Pfam" id="PF13365">
    <property type="entry name" value="Trypsin_2"/>
    <property type="match status" value="1"/>
</dbReference>
<organism evidence="1">
    <name type="scientific">marine sediment metagenome</name>
    <dbReference type="NCBI Taxonomy" id="412755"/>
    <lineage>
        <taxon>unclassified sequences</taxon>
        <taxon>metagenomes</taxon>
        <taxon>ecological metagenomes</taxon>
    </lineage>
</organism>
<dbReference type="Gene3D" id="2.40.10.10">
    <property type="entry name" value="Trypsin-like serine proteases"/>
    <property type="match status" value="1"/>
</dbReference>
<dbReference type="EMBL" id="BARU01026256">
    <property type="protein sequence ID" value="GAH75340.1"/>
    <property type="molecule type" value="Genomic_DNA"/>
</dbReference>
<evidence type="ECO:0008006" key="2">
    <source>
        <dbReference type="Google" id="ProtNLM"/>
    </source>
</evidence>
<accession>X1J1E5</accession>